<gene>
    <name evidence="2" type="ORF">GM1_020_00490</name>
</gene>
<feature type="transmembrane region" description="Helical" evidence="1">
    <location>
        <begin position="12"/>
        <end position="33"/>
    </location>
</feature>
<dbReference type="Pfam" id="PF09490">
    <property type="entry name" value="CbtA"/>
    <property type="match status" value="1"/>
</dbReference>
<keyword evidence="1" id="KW-0472">Membrane</keyword>
<proteinExistence type="predicted"/>
<dbReference type="STRING" id="410332.SAMN04488550_1496"/>
<sequence>MQENIGAGVGTVVFAVAIGALFAVAFTVAWAIIGRRRPEADPRTLAASLGGVAFVAVIGVPFFVYPPNPPAVGEEDTIGARSGAYLTLTLVSIVLAVAAVVLAIWLSDRIGGLWAGASAAVAYLVGVTITSALLPSFHEVPGPVMDGDRIVAPGFPGQVIADYRVYAIANQVLLWAVLTVVFVGLIGLMMRRTAASAQRLESVQA</sequence>
<comment type="caution">
    <text evidence="2">The sequence shown here is derived from an EMBL/GenBank/DDBJ whole genome shotgun (WGS) entry which is preliminary data.</text>
</comment>
<name>M3ULT3_GORML</name>
<dbReference type="AlphaFoldDB" id="M3ULT3"/>
<evidence type="ECO:0000256" key="1">
    <source>
        <dbReference type="SAM" id="Phobius"/>
    </source>
</evidence>
<feature type="transmembrane region" description="Helical" evidence="1">
    <location>
        <begin position="113"/>
        <end position="134"/>
    </location>
</feature>
<keyword evidence="1" id="KW-1133">Transmembrane helix</keyword>
<keyword evidence="3" id="KW-1185">Reference proteome</keyword>
<dbReference type="eggNOG" id="COG5446">
    <property type="taxonomic scope" value="Bacteria"/>
</dbReference>
<feature type="transmembrane region" description="Helical" evidence="1">
    <location>
        <begin position="45"/>
        <end position="64"/>
    </location>
</feature>
<protein>
    <submittedName>
        <fullName evidence="2">Uncharacterized protein</fullName>
    </submittedName>
</protein>
<dbReference type="EMBL" id="BAOP01000020">
    <property type="protein sequence ID" value="GAC80685.1"/>
    <property type="molecule type" value="Genomic_DNA"/>
</dbReference>
<dbReference type="InterPro" id="IPR012666">
    <property type="entry name" value="CbtA_put"/>
</dbReference>
<dbReference type="Proteomes" id="UP000035009">
    <property type="component" value="Unassembled WGS sequence"/>
</dbReference>
<keyword evidence="1" id="KW-0812">Transmembrane</keyword>
<reference evidence="2 3" key="1">
    <citation type="submission" date="2013-02" db="EMBL/GenBank/DDBJ databases">
        <title>Whole genome shotgun sequence of Gordonia malaquae NBRC 108250.</title>
        <authorList>
            <person name="Yoshida I."/>
            <person name="Hosoyama A."/>
            <person name="Tsuchikane K."/>
            <person name="Ando Y."/>
            <person name="Baba S."/>
            <person name="Ohji S."/>
            <person name="Hamada M."/>
            <person name="Tamura T."/>
            <person name="Yamazoe A."/>
            <person name="Yamazaki S."/>
            <person name="Fujita N."/>
        </authorList>
    </citation>
    <scope>NUCLEOTIDE SEQUENCE [LARGE SCALE GENOMIC DNA]</scope>
    <source>
        <strain evidence="2 3">NBRC 108250</strain>
    </source>
</reference>
<organism evidence="2 3">
    <name type="scientific">Gordonia malaquae NBRC 108250</name>
    <dbReference type="NCBI Taxonomy" id="1223542"/>
    <lineage>
        <taxon>Bacteria</taxon>
        <taxon>Bacillati</taxon>
        <taxon>Actinomycetota</taxon>
        <taxon>Actinomycetes</taxon>
        <taxon>Mycobacteriales</taxon>
        <taxon>Gordoniaceae</taxon>
        <taxon>Gordonia</taxon>
    </lineage>
</organism>
<feature type="transmembrane region" description="Helical" evidence="1">
    <location>
        <begin position="172"/>
        <end position="190"/>
    </location>
</feature>
<accession>M3ULT3</accession>
<evidence type="ECO:0000313" key="2">
    <source>
        <dbReference type="EMBL" id="GAC80685.1"/>
    </source>
</evidence>
<feature type="transmembrane region" description="Helical" evidence="1">
    <location>
        <begin position="84"/>
        <end position="106"/>
    </location>
</feature>
<evidence type="ECO:0000313" key="3">
    <source>
        <dbReference type="Proteomes" id="UP000035009"/>
    </source>
</evidence>